<dbReference type="AlphaFoldDB" id="A0A9D2TJK8"/>
<dbReference type="EMBL" id="DWWA01000032">
    <property type="protein sequence ID" value="HJC72429.1"/>
    <property type="molecule type" value="Genomic_DNA"/>
</dbReference>
<organism evidence="1 2">
    <name type="scientific">Candidatus Ruthenibacterium merdavium</name>
    <dbReference type="NCBI Taxonomy" id="2838752"/>
    <lineage>
        <taxon>Bacteria</taxon>
        <taxon>Bacillati</taxon>
        <taxon>Bacillota</taxon>
        <taxon>Clostridia</taxon>
        <taxon>Eubacteriales</taxon>
        <taxon>Oscillospiraceae</taxon>
        <taxon>Ruthenibacterium</taxon>
    </lineage>
</organism>
<reference evidence="1" key="1">
    <citation type="journal article" date="2021" name="PeerJ">
        <title>Extensive microbial diversity within the chicken gut microbiome revealed by metagenomics and culture.</title>
        <authorList>
            <person name="Gilroy R."/>
            <person name="Ravi A."/>
            <person name="Getino M."/>
            <person name="Pursley I."/>
            <person name="Horton D.L."/>
            <person name="Alikhan N.F."/>
            <person name="Baker D."/>
            <person name="Gharbi K."/>
            <person name="Hall N."/>
            <person name="Watson M."/>
            <person name="Adriaenssens E.M."/>
            <person name="Foster-Nyarko E."/>
            <person name="Jarju S."/>
            <person name="Secka A."/>
            <person name="Antonio M."/>
            <person name="Oren A."/>
            <person name="Chaudhuri R.R."/>
            <person name="La Ragione R."/>
            <person name="Hildebrand F."/>
            <person name="Pallen M.J."/>
        </authorList>
    </citation>
    <scope>NUCLEOTIDE SEQUENCE</scope>
    <source>
        <strain evidence="1">5933</strain>
    </source>
</reference>
<name>A0A9D2TJK8_9FIRM</name>
<evidence type="ECO:0000313" key="2">
    <source>
        <dbReference type="Proteomes" id="UP000823918"/>
    </source>
</evidence>
<evidence type="ECO:0000313" key="1">
    <source>
        <dbReference type="EMBL" id="HJC72429.1"/>
    </source>
</evidence>
<sequence length="95" mass="11157">MPLQLISPKEKMYFGQCANERKKEHLRVKPEDAPFFAVQTALGIKTYLKNDEYALLTAAVRSVSDVRKRSIILRFFLKNFPLWEIWSAYLFSNKT</sequence>
<reference evidence="1" key="2">
    <citation type="submission" date="2021-04" db="EMBL/GenBank/DDBJ databases">
        <authorList>
            <person name="Gilroy R."/>
        </authorList>
    </citation>
    <scope>NUCLEOTIDE SEQUENCE</scope>
    <source>
        <strain evidence="1">5933</strain>
    </source>
</reference>
<dbReference type="Proteomes" id="UP000823918">
    <property type="component" value="Unassembled WGS sequence"/>
</dbReference>
<proteinExistence type="predicted"/>
<accession>A0A9D2TJK8</accession>
<gene>
    <name evidence="1" type="ORF">H9698_06515</name>
</gene>
<comment type="caution">
    <text evidence="1">The sequence shown here is derived from an EMBL/GenBank/DDBJ whole genome shotgun (WGS) entry which is preliminary data.</text>
</comment>
<protein>
    <submittedName>
        <fullName evidence="1">Uncharacterized protein</fullName>
    </submittedName>
</protein>